<organism evidence="1">
    <name type="scientific">Drosophila melanogaster</name>
    <name type="common">Fruit fly</name>
    <dbReference type="NCBI Taxonomy" id="7227"/>
    <lineage>
        <taxon>Eukaryota</taxon>
        <taxon>Metazoa</taxon>
        <taxon>Ecdysozoa</taxon>
        <taxon>Arthropoda</taxon>
        <taxon>Hexapoda</taxon>
        <taxon>Insecta</taxon>
        <taxon>Pterygota</taxon>
        <taxon>Neoptera</taxon>
        <taxon>Endopterygota</taxon>
        <taxon>Diptera</taxon>
        <taxon>Brachycera</taxon>
        <taxon>Muscomorpha</taxon>
        <taxon>Ephydroidea</taxon>
        <taxon>Drosophilidae</taxon>
        <taxon>Drosophila</taxon>
        <taxon>Sophophora</taxon>
    </lineage>
</organism>
<accession>F3YD48</accession>
<evidence type="ECO:0000313" key="1">
    <source>
        <dbReference type="EMBL" id="AEB22087.1"/>
    </source>
</evidence>
<protein>
    <submittedName>
        <fullName evidence="1">FI14537p</fullName>
    </submittedName>
</protein>
<reference evidence="1" key="1">
    <citation type="submission" date="2011-04" db="EMBL/GenBank/DDBJ databases">
        <authorList>
            <person name="Carlson J."/>
            <person name="Booth B."/>
            <person name="Frise E."/>
            <person name="Park S."/>
            <person name="Wan K."/>
            <person name="Yu C."/>
            <person name="Celniker S."/>
        </authorList>
    </citation>
    <scope>NUCLEOTIDE SEQUENCE</scope>
</reference>
<name>F3YD48_DROME</name>
<proteinExistence type="evidence at transcript level"/>
<sequence length="62" mass="7175">MREMMPGSIRQSQRGEHLNSFLTLYSHVINADLNFFTFSAPHFLNFSLLTVNISFLARQLQS</sequence>
<dbReference type="EMBL" id="BT126209">
    <property type="protein sequence ID" value="AEB22087.1"/>
    <property type="molecule type" value="mRNA"/>
</dbReference>
<dbReference type="AlphaFoldDB" id="F3YD48"/>
<gene>
    <name evidence="1" type="primary">CG14459-RB</name>
</gene>